<organism evidence="2 3">
    <name type="scientific">Clostridium fallax</name>
    <dbReference type="NCBI Taxonomy" id="1533"/>
    <lineage>
        <taxon>Bacteria</taxon>
        <taxon>Bacillati</taxon>
        <taxon>Bacillota</taxon>
        <taxon>Clostridia</taxon>
        <taxon>Eubacteriales</taxon>
        <taxon>Clostridiaceae</taxon>
        <taxon>Clostridium</taxon>
    </lineage>
</organism>
<keyword evidence="3" id="KW-1185">Reference proteome</keyword>
<evidence type="ECO:0000256" key="1">
    <source>
        <dbReference type="PIRNR" id="PIRNR037226"/>
    </source>
</evidence>
<proteinExistence type="inferred from homology"/>
<dbReference type="InterPro" id="IPR052030">
    <property type="entry name" value="Peptidase_M20/M20A_hydrolases"/>
</dbReference>
<dbReference type="InterPro" id="IPR017144">
    <property type="entry name" value="Xaa-Arg_dipeptidase"/>
</dbReference>
<dbReference type="GO" id="GO:0046657">
    <property type="term" value="P:folic acid catabolic process"/>
    <property type="evidence" value="ECO:0007669"/>
    <property type="project" value="TreeGrafter"/>
</dbReference>
<dbReference type="PANTHER" id="PTHR30575">
    <property type="entry name" value="PEPTIDASE M20"/>
    <property type="match status" value="1"/>
</dbReference>
<dbReference type="AlphaFoldDB" id="A0A1M4TLL9"/>
<evidence type="ECO:0000313" key="2">
    <source>
        <dbReference type="EMBL" id="SHE45360.1"/>
    </source>
</evidence>
<dbReference type="EMBL" id="FQVM01000003">
    <property type="protein sequence ID" value="SHE45360.1"/>
    <property type="molecule type" value="Genomic_DNA"/>
</dbReference>
<accession>A0A1M4TLL9</accession>
<dbReference type="OrthoDB" id="9781032at2"/>
<dbReference type="Proteomes" id="UP000184035">
    <property type="component" value="Unassembled WGS sequence"/>
</dbReference>
<sequence>MKQKIISYLSTEKDDLYKLCNYLYENPEDSYKEHKSCEYISNFLSQRGFDVEKNFLGIDNSFIAKKGSGHPKICYLCEYDAIKNEGHITGHNLLTTISVTASIALGKIIDNFQGTVILIGCPGEYLGGTKSTMAHQKVFDDIDIVMEAHPDIVTCESGTSSAIIPLKVSFLGNNGLKFLNENNYSSLDAILCYFSLINSLSKGLPKDVNIDSILSKGGNTPSLVPLESEAKFYIRSNEMDTAKIIEEKLRNCANYITELMGIQNSVSLYEPPSEELLTNITLNRLFSHNLKENGIIDICDPRNIIAGLSLGSVSHIAPSIHPYISIVEPNSTIKYGTKDFAKHTLSEYAQEQGLKAALSLAFTGLDLIENENLLAEVKSEFFSENKNHIY</sequence>
<evidence type="ECO:0000313" key="3">
    <source>
        <dbReference type="Proteomes" id="UP000184035"/>
    </source>
</evidence>
<dbReference type="GO" id="GO:0005737">
    <property type="term" value="C:cytoplasm"/>
    <property type="evidence" value="ECO:0007669"/>
    <property type="project" value="TreeGrafter"/>
</dbReference>
<dbReference type="PIRSF" id="PIRSF037226">
    <property type="entry name" value="Amidohydrolase_ACY1L2_prd"/>
    <property type="match status" value="1"/>
</dbReference>
<keyword evidence="2" id="KW-0378">Hydrolase</keyword>
<dbReference type="STRING" id="1533.SAMN05443638_1038"/>
<dbReference type="GO" id="GO:0016805">
    <property type="term" value="F:dipeptidase activity"/>
    <property type="evidence" value="ECO:0007669"/>
    <property type="project" value="InterPro"/>
</dbReference>
<dbReference type="GO" id="GO:0071713">
    <property type="term" value="F:para-aminobenzoyl-glutamate hydrolase activity"/>
    <property type="evidence" value="ECO:0007669"/>
    <property type="project" value="TreeGrafter"/>
</dbReference>
<dbReference type="Gene3D" id="3.40.630.10">
    <property type="entry name" value="Zn peptidases"/>
    <property type="match status" value="1"/>
</dbReference>
<dbReference type="Gene3D" id="3.30.70.360">
    <property type="match status" value="1"/>
</dbReference>
<dbReference type="PANTHER" id="PTHR30575:SF0">
    <property type="entry name" value="XAA-ARG DIPEPTIDASE"/>
    <property type="match status" value="1"/>
</dbReference>
<reference evidence="2 3" key="1">
    <citation type="submission" date="2016-11" db="EMBL/GenBank/DDBJ databases">
        <authorList>
            <person name="Jaros S."/>
            <person name="Januszkiewicz K."/>
            <person name="Wedrychowicz H."/>
        </authorList>
    </citation>
    <scope>NUCLEOTIDE SEQUENCE [LARGE SCALE GENOMIC DNA]</scope>
    <source>
        <strain evidence="2 3">DSM 2631</strain>
    </source>
</reference>
<dbReference type="SUPFAM" id="SSF53187">
    <property type="entry name" value="Zn-dependent exopeptidases"/>
    <property type="match status" value="1"/>
</dbReference>
<comment type="similarity">
    <text evidence="1">Belongs to the peptidase M20A family.</text>
</comment>
<name>A0A1M4TLL9_9CLOT</name>
<gene>
    <name evidence="2" type="ORF">SAMN05443638_1038</name>
</gene>
<dbReference type="RefSeq" id="WP_072892586.1">
    <property type="nucleotide sequence ID" value="NZ_FQVM01000003.1"/>
</dbReference>
<protein>
    <recommendedName>
        <fullName evidence="1">Peptidase M20 domain-containing protein 2</fullName>
    </recommendedName>
</protein>